<keyword evidence="1" id="KW-0040">ANK repeat</keyword>
<feature type="repeat" description="ANK" evidence="1">
    <location>
        <begin position="192"/>
        <end position="224"/>
    </location>
</feature>
<proteinExistence type="predicted"/>
<dbReference type="Proteomes" id="UP001459277">
    <property type="component" value="Unassembled WGS sequence"/>
</dbReference>
<evidence type="ECO:0000313" key="5">
    <source>
        <dbReference type="EMBL" id="KAK9982939.1"/>
    </source>
</evidence>
<dbReference type="PROSITE" id="PS50005">
    <property type="entry name" value="TPR"/>
    <property type="match status" value="1"/>
</dbReference>
<dbReference type="InterPro" id="IPR058209">
    <property type="entry name" value="TPR_BSK1_C"/>
</dbReference>
<dbReference type="SUPFAM" id="SSF48452">
    <property type="entry name" value="TPR-like"/>
    <property type="match status" value="1"/>
</dbReference>
<keyword evidence="2" id="KW-0802">TPR repeat</keyword>
<dbReference type="PROSITE" id="PS50088">
    <property type="entry name" value="ANK_REPEAT"/>
    <property type="match status" value="5"/>
</dbReference>
<evidence type="ECO:0000256" key="1">
    <source>
        <dbReference type="PROSITE-ProRule" id="PRU00023"/>
    </source>
</evidence>
<dbReference type="SMART" id="SM00248">
    <property type="entry name" value="ANK"/>
    <property type="match status" value="7"/>
</dbReference>
<feature type="repeat" description="TPR" evidence="2">
    <location>
        <begin position="417"/>
        <end position="450"/>
    </location>
</feature>
<feature type="repeat" description="ANK" evidence="1">
    <location>
        <begin position="160"/>
        <end position="192"/>
    </location>
</feature>
<evidence type="ECO:0000259" key="4">
    <source>
        <dbReference type="Pfam" id="PF25575"/>
    </source>
</evidence>
<accession>A0AAW2BDT3</accession>
<dbReference type="EMBL" id="JAZDWU010000012">
    <property type="protein sequence ID" value="KAK9982939.1"/>
    <property type="molecule type" value="Genomic_DNA"/>
</dbReference>
<dbReference type="SUPFAM" id="SSF48403">
    <property type="entry name" value="Ankyrin repeat"/>
    <property type="match status" value="1"/>
</dbReference>
<sequence length="466" mass="51653">MKYLHSHAYMHGRVGRRDGRPKNRNRWQLPTGKSNPKLKMKRRGMGGLIPGHPELDAVINAVVYAANSGNLVPLKRLDKGLLKMAVCIPDSEGRTLFHYAAATGKTQVSKYFMEQLKVDDVNMKDGRGQTPLHHAILGHYYHTAAYLLENGADPNAANDNGETSLHYAACTGIKRILRLLISKGAKVEAISNHGTPLHKAAAHGKKDSVRILLENHANPNVIFHDHVPPLVMAIHANSIECVELLLQAGADPNIRKHGVTPLESAASEGFTEIIKCLLNAGADPNVTSFYGLTPIEIAALQCNYQGVVILFPVTSRIPAIPDWSTVGIMKYIHSEEATQQMNRKLKENFLTLKSKGEDAFKRKDYLGAICWYTEAINADPSDATVLSNRSLCWARLNEGSRALSDAEACIALRPDWPKAYYREGVAYRLLKDFVKSAYSFNKALELDPKNEELQKAFWEAVGFVIR</sequence>
<name>A0AAW2BDT3_9ROSI</name>
<comment type="caution">
    <text evidence="5">The sequence shown here is derived from an EMBL/GenBank/DDBJ whole genome shotgun (WGS) entry which is preliminary data.</text>
</comment>
<dbReference type="InterPro" id="IPR011990">
    <property type="entry name" value="TPR-like_helical_dom_sf"/>
</dbReference>
<dbReference type="AlphaFoldDB" id="A0AAW2BDT3"/>
<dbReference type="InterPro" id="IPR051616">
    <property type="entry name" value="Cul2-RING_E3_ligase_SR"/>
</dbReference>
<dbReference type="InterPro" id="IPR036770">
    <property type="entry name" value="Ankyrin_rpt-contain_sf"/>
</dbReference>
<dbReference type="PANTHER" id="PTHR46224:SF67">
    <property type="entry name" value="HSP70-HSP90 ORGANIZING PROTEIN 3-LIKE"/>
    <property type="match status" value="1"/>
</dbReference>
<dbReference type="Pfam" id="PF25575">
    <property type="entry name" value="TPR_BSK1_C"/>
    <property type="match status" value="1"/>
</dbReference>
<feature type="repeat" description="ANK" evidence="1">
    <location>
        <begin position="127"/>
        <end position="159"/>
    </location>
</feature>
<dbReference type="PANTHER" id="PTHR46224">
    <property type="entry name" value="ANKYRIN REPEAT FAMILY PROTEIN"/>
    <property type="match status" value="1"/>
</dbReference>
<evidence type="ECO:0000256" key="2">
    <source>
        <dbReference type="PROSITE-ProRule" id="PRU00339"/>
    </source>
</evidence>
<dbReference type="SMART" id="SM00028">
    <property type="entry name" value="TPR"/>
    <property type="match status" value="3"/>
</dbReference>
<keyword evidence="6" id="KW-1185">Reference proteome</keyword>
<evidence type="ECO:0000313" key="6">
    <source>
        <dbReference type="Proteomes" id="UP001459277"/>
    </source>
</evidence>
<dbReference type="InterPro" id="IPR002110">
    <property type="entry name" value="Ankyrin_rpt"/>
</dbReference>
<dbReference type="Gene3D" id="1.25.40.20">
    <property type="entry name" value="Ankyrin repeat-containing domain"/>
    <property type="match status" value="2"/>
</dbReference>
<reference evidence="5 6" key="1">
    <citation type="submission" date="2024-01" db="EMBL/GenBank/DDBJ databases">
        <title>A telomere-to-telomere, gap-free genome of sweet tea (Lithocarpus litseifolius).</title>
        <authorList>
            <person name="Zhou J."/>
        </authorList>
    </citation>
    <scope>NUCLEOTIDE SEQUENCE [LARGE SCALE GENOMIC DNA]</scope>
    <source>
        <strain evidence="5">Zhou-2022a</strain>
        <tissue evidence="5">Leaf</tissue>
    </source>
</reference>
<dbReference type="Gene3D" id="1.25.40.10">
    <property type="entry name" value="Tetratricopeptide repeat domain"/>
    <property type="match status" value="1"/>
</dbReference>
<dbReference type="Pfam" id="PF12796">
    <property type="entry name" value="Ank_2"/>
    <property type="match status" value="2"/>
</dbReference>
<organism evidence="5 6">
    <name type="scientific">Lithocarpus litseifolius</name>
    <dbReference type="NCBI Taxonomy" id="425828"/>
    <lineage>
        <taxon>Eukaryota</taxon>
        <taxon>Viridiplantae</taxon>
        <taxon>Streptophyta</taxon>
        <taxon>Embryophyta</taxon>
        <taxon>Tracheophyta</taxon>
        <taxon>Spermatophyta</taxon>
        <taxon>Magnoliopsida</taxon>
        <taxon>eudicotyledons</taxon>
        <taxon>Gunneridae</taxon>
        <taxon>Pentapetalae</taxon>
        <taxon>rosids</taxon>
        <taxon>fabids</taxon>
        <taxon>Fagales</taxon>
        <taxon>Fagaceae</taxon>
        <taxon>Lithocarpus</taxon>
    </lineage>
</organism>
<dbReference type="PRINTS" id="PR01415">
    <property type="entry name" value="ANKYRIN"/>
</dbReference>
<feature type="region of interest" description="Disordered" evidence="3">
    <location>
        <begin position="11"/>
        <end position="40"/>
    </location>
</feature>
<dbReference type="InterPro" id="IPR019734">
    <property type="entry name" value="TPR_rpt"/>
</dbReference>
<dbReference type="PROSITE" id="PS50297">
    <property type="entry name" value="ANK_REP_REGION"/>
    <property type="match status" value="5"/>
</dbReference>
<gene>
    <name evidence="5" type="ORF">SO802_032464</name>
</gene>
<protein>
    <recommendedName>
        <fullName evidence="4">Serine/threonine-protein kinase BSK1-like TPR repeats domain-containing protein</fullName>
    </recommendedName>
</protein>
<evidence type="ECO:0000256" key="3">
    <source>
        <dbReference type="SAM" id="MobiDB-lite"/>
    </source>
</evidence>
<feature type="repeat" description="ANK" evidence="1">
    <location>
        <begin position="225"/>
        <end position="257"/>
    </location>
</feature>
<feature type="repeat" description="ANK" evidence="1">
    <location>
        <begin position="257"/>
        <end position="289"/>
    </location>
</feature>
<feature type="domain" description="Serine/threonine-protein kinase BSK1-like TPR repeats" evidence="4">
    <location>
        <begin position="336"/>
        <end position="421"/>
    </location>
</feature>